<evidence type="ECO:0000313" key="3">
    <source>
        <dbReference type="EMBL" id="GFZ20335.1"/>
    </source>
</evidence>
<dbReference type="Proteomes" id="UP000585474">
    <property type="component" value="Unassembled WGS sequence"/>
</dbReference>
<dbReference type="AlphaFoldDB" id="A0A7J0HBI0"/>
<comment type="caution">
    <text evidence="3">The sequence shown here is derived from an EMBL/GenBank/DDBJ whole genome shotgun (WGS) entry which is preliminary data.</text>
</comment>
<feature type="region of interest" description="Disordered" evidence="2">
    <location>
        <begin position="213"/>
        <end position="234"/>
    </location>
</feature>
<feature type="region of interest" description="Disordered" evidence="2">
    <location>
        <begin position="1"/>
        <end position="75"/>
    </location>
</feature>
<proteinExistence type="predicted"/>
<evidence type="ECO:0000256" key="2">
    <source>
        <dbReference type="SAM" id="MobiDB-lite"/>
    </source>
</evidence>
<feature type="coiled-coil region" evidence="1">
    <location>
        <begin position="104"/>
        <end position="159"/>
    </location>
</feature>
<evidence type="ECO:0000313" key="4">
    <source>
        <dbReference type="Proteomes" id="UP000585474"/>
    </source>
</evidence>
<evidence type="ECO:0000256" key="1">
    <source>
        <dbReference type="SAM" id="Coils"/>
    </source>
</evidence>
<feature type="compositionally biased region" description="Low complexity" evidence="2">
    <location>
        <begin position="1"/>
        <end position="17"/>
    </location>
</feature>
<protein>
    <submittedName>
        <fullName evidence="3">Uncharacterized protein</fullName>
    </submittedName>
</protein>
<reference evidence="3 4" key="1">
    <citation type="submission" date="2019-07" db="EMBL/GenBank/DDBJ databases">
        <title>De Novo Assembly of kiwifruit Actinidia rufa.</title>
        <authorList>
            <person name="Sugita-Konishi S."/>
            <person name="Sato K."/>
            <person name="Mori E."/>
            <person name="Abe Y."/>
            <person name="Kisaki G."/>
            <person name="Hamano K."/>
            <person name="Suezawa K."/>
            <person name="Otani M."/>
            <person name="Fukuda T."/>
            <person name="Manabe T."/>
            <person name="Gomi K."/>
            <person name="Tabuchi M."/>
            <person name="Akimitsu K."/>
            <person name="Kataoka I."/>
        </authorList>
    </citation>
    <scope>NUCLEOTIDE SEQUENCE [LARGE SCALE GENOMIC DNA]</scope>
    <source>
        <strain evidence="4">cv. Fuchu</strain>
    </source>
</reference>
<name>A0A7J0HBI0_9ERIC</name>
<organism evidence="3 4">
    <name type="scientific">Actinidia rufa</name>
    <dbReference type="NCBI Taxonomy" id="165716"/>
    <lineage>
        <taxon>Eukaryota</taxon>
        <taxon>Viridiplantae</taxon>
        <taxon>Streptophyta</taxon>
        <taxon>Embryophyta</taxon>
        <taxon>Tracheophyta</taxon>
        <taxon>Spermatophyta</taxon>
        <taxon>Magnoliopsida</taxon>
        <taxon>eudicotyledons</taxon>
        <taxon>Gunneridae</taxon>
        <taxon>Pentapetalae</taxon>
        <taxon>asterids</taxon>
        <taxon>Ericales</taxon>
        <taxon>Actinidiaceae</taxon>
        <taxon>Actinidia</taxon>
    </lineage>
</organism>
<keyword evidence="4" id="KW-1185">Reference proteome</keyword>
<dbReference type="EMBL" id="BJWL01000028">
    <property type="protein sequence ID" value="GFZ20335.1"/>
    <property type="molecule type" value="Genomic_DNA"/>
</dbReference>
<sequence>MSGSSSDSGSVSTSDPSCPQSSDLRGKSQGRKATKTTAKPPTKGVVIREKRAINARGRAAKAGTSIPGGDMGSESMSDASVARRLLTGVIPASDKKETSIWLAADSAELELVKAQNRAVKAENRLAELNEEGSEAGTEVDDLKATVAELINKLAKAKELAIEDFKASGEFKAAVIDSAATYFSEGFEFCKRQLLHQYPNLGVDVANMAMDPSFAEEEEARKEGEDPAAGVAPDV</sequence>
<accession>A0A7J0HBI0</accession>
<gene>
    <name evidence="3" type="ORF">Acr_28g0010400</name>
</gene>
<keyword evidence="1" id="KW-0175">Coiled coil</keyword>